<keyword evidence="9" id="KW-1185">Reference proteome</keyword>
<dbReference type="HAMAP" id="MF_02126">
    <property type="entry name" value="RF_methyltr_PrmC"/>
    <property type="match status" value="1"/>
</dbReference>
<dbReference type="STRING" id="399736.SAMN04489720_0543"/>
<dbReference type="InterPro" id="IPR019874">
    <property type="entry name" value="RF_methyltr_PrmC"/>
</dbReference>
<dbReference type="Proteomes" id="UP000198822">
    <property type="component" value="Chromosome I"/>
</dbReference>
<protein>
    <recommendedName>
        <fullName evidence="5">Release factor glutamine methyltransferase</fullName>
        <shortName evidence="5">RF MTase</shortName>
        <ecNumber evidence="5">2.1.1.297</ecNumber>
    </recommendedName>
    <alternativeName>
        <fullName evidence="5">N5-glutamine methyltransferase PrmC</fullName>
    </alternativeName>
    <alternativeName>
        <fullName evidence="5">Protein-(glutamine-N5) MTase PrmC</fullName>
    </alternativeName>
    <alternativeName>
        <fullName evidence="5">Protein-glutamine N-methyltransferase PrmC</fullName>
    </alternativeName>
</protein>
<feature type="binding site" evidence="5">
    <location>
        <position position="200"/>
    </location>
    <ligand>
        <name>S-adenosyl-L-methionine</name>
        <dbReference type="ChEBI" id="CHEBI:59789"/>
    </ligand>
</feature>
<dbReference type="InterPro" id="IPR029063">
    <property type="entry name" value="SAM-dependent_MTases_sf"/>
</dbReference>
<dbReference type="PANTHER" id="PTHR18895:SF74">
    <property type="entry name" value="MTRF1L RELEASE FACTOR GLUTAMINE METHYLTRANSFERASE"/>
    <property type="match status" value="1"/>
</dbReference>
<dbReference type="NCBIfam" id="TIGR03534">
    <property type="entry name" value="RF_mod_PrmC"/>
    <property type="match status" value="1"/>
</dbReference>
<dbReference type="InterPro" id="IPR050320">
    <property type="entry name" value="N5-glutamine_MTase"/>
</dbReference>
<dbReference type="AlphaFoldDB" id="A0A1G8AVE7"/>
<dbReference type="PROSITE" id="PS00092">
    <property type="entry name" value="N6_MTASE"/>
    <property type="match status" value="1"/>
</dbReference>
<evidence type="ECO:0000256" key="5">
    <source>
        <dbReference type="HAMAP-Rule" id="MF_02126"/>
    </source>
</evidence>
<dbReference type="Gene3D" id="3.40.50.150">
    <property type="entry name" value="Vaccinia Virus protein VP39"/>
    <property type="match status" value="1"/>
</dbReference>
<feature type="binding site" evidence="5">
    <location>
        <position position="153"/>
    </location>
    <ligand>
        <name>S-adenosyl-L-methionine</name>
        <dbReference type="ChEBI" id="CHEBI:59789"/>
    </ligand>
</feature>
<feature type="binding site" evidence="5">
    <location>
        <begin position="200"/>
        <end position="203"/>
    </location>
    <ligand>
        <name>substrate</name>
    </ligand>
</feature>
<evidence type="ECO:0000259" key="6">
    <source>
        <dbReference type="Pfam" id="PF05175"/>
    </source>
</evidence>
<gene>
    <name evidence="5" type="primary">prmC</name>
    <name evidence="8" type="ORF">SAMN04489720_0543</name>
</gene>
<evidence type="ECO:0000256" key="4">
    <source>
        <dbReference type="ARBA" id="ARBA00048391"/>
    </source>
</evidence>
<comment type="similarity">
    <text evidence="5">Belongs to the protein N5-glutamine methyltransferase family. PrmC subfamily.</text>
</comment>
<accession>A0A1G8AVE7</accession>
<dbReference type="GO" id="GO:0003676">
    <property type="term" value="F:nucleic acid binding"/>
    <property type="evidence" value="ECO:0007669"/>
    <property type="project" value="InterPro"/>
</dbReference>
<dbReference type="GO" id="GO:0102559">
    <property type="term" value="F:peptide chain release factor N(5)-glutamine methyltransferase activity"/>
    <property type="evidence" value="ECO:0007669"/>
    <property type="project" value="UniProtKB-EC"/>
</dbReference>
<dbReference type="InterPro" id="IPR004556">
    <property type="entry name" value="HemK-like"/>
</dbReference>
<evidence type="ECO:0000256" key="3">
    <source>
        <dbReference type="ARBA" id="ARBA00022691"/>
    </source>
</evidence>
<dbReference type="RefSeq" id="WP_092506739.1">
    <property type="nucleotide sequence ID" value="NZ_LT629695.1"/>
</dbReference>
<evidence type="ECO:0000313" key="9">
    <source>
        <dbReference type="Proteomes" id="UP000198822"/>
    </source>
</evidence>
<dbReference type="PANTHER" id="PTHR18895">
    <property type="entry name" value="HEMK METHYLTRANSFERASE"/>
    <property type="match status" value="1"/>
</dbReference>
<reference evidence="9" key="1">
    <citation type="submission" date="2016-10" db="EMBL/GenBank/DDBJ databases">
        <authorList>
            <person name="Varghese N."/>
            <person name="Submissions S."/>
        </authorList>
    </citation>
    <scope>NUCLEOTIDE SEQUENCE [LARGE SCALE GENOMIC DNA]</scope>
    <source>
        <strain evidence="9">DSM 22002</strain>
    </source>
</reference>
<dbReference type="GO" id="GO:0032259">
    <property type="term" value="P:methylation"/>
    <property type="evidence" value="ECO:0007669"/>
    <property type="project" value="UniProtKB-KW"/>
</dbReference>
<dbReference type="Pfam" id="PF17827">
    <property type="entry name" value="PrmC_N"/>
    <property type="match status" value="1"/>
</dbReference>
<comment type="function">
    <text evidence="5">Methylates the class 1 translation termination release factors RF1/PrfA and RF2/PrfB on the glutamine residue of the universally conserved GGQ motif.</text>
</comment>
<dbReference type="OrthoDB" id="9800643at2"/>
<dbReference type="InterPro" id="IPR040758">
    <property type="entry name" value="PrmC_N"/>
</dbReference>
<organism evidence="8 9">
    <name type="scientific">Agrococcus jejuensis</name>
    <dbReference type="NCBI Taxonomy" id="399736"/>
    <lineage>
        <taxon>Bacteria</taxon>
        <taxon>Bacillati</taxon>
        <taxon>Actinomycetota</taxon>
        <taxon>Actinomycetes</taxon>
        <taxon>Micrococcales</taxon>
        <taxon>Microbacteriaceae</taxon>
        <taxon>Agrococcus</taxon>
    </lineage>
</organism>
<keyword evidence="2 5" id="KW-0808">Transferase</keyword>
<sequence>MPSGYGAEVPDLRATVTAARDALARVGVVGPDAEILAAHVLETSLGDLRMRMLRGAEVGPEDARRLGGLVARRGEREPLQHLTGEAHFRHVTLAVGPGVFTPRPETEVLVDHALAMVDAAGPAPVVVDACAGSGAVAIAIATERPATRVHAVELSGDAIAWTRCNVDALAPGIHVVQGDVAALDALLPDVAGAVDVLVSNPPYVPVAAVPRDPEVRLHDPALALYSGDDGLDVVRALADVGLRMVRAGGGIALEHGEEQGEGVRAVLTAAGWHDAATHADLTGRDRITTARR</sequence>
<comment type="catalytic activity">
    <reaction evidence="4 5">
        <text>L-glutaminyl-[peptide chain release factor] + S-adenosyl-L-methionine = N(5)-methyl-L-glutaminyl-[peptide chain release factor] + S-adenosyl-L-homocysteine + H(+)</text>
        <dbReference type="Rhea" id="RHEA:42896"/>
        <dbReference type="Rhea" id="RHEA-COMP:10271"/>
        <dbReference type="Rhea" id="RHEA-COMP:10272"/>
        <dbReference type="ChEBI" id="CHEBI:15378"/>
        <dbReference type="ChEBI" id="CHEBI:30011"/>
        <dbReference type="ChEBI" id="CHEBI:57856"/>
        <dbReference type="ChEBI" id="CHEBI:59789"/>
        <dbReference type="ChEBI" id="CHEBI:61891"/>
        <dbReference type="EC" id="2.1.1.297"/>
    </reaction>
</comment>
<dbReference type="NCBIfam" id="TIGR00536">
    <property type="entry name" value="hemK_fam"/>
    <property type="match status" value="1"/>
</dbReference>
<keyword evidence="1 5" id="KW-0489">Methyltransferase</keyword>
<name>A0A1G8AVE7_9MICO</name>
<evidence type="ECO:0000313" key="8">
    <source>
        <dbReference type="EMBL" id="SDH24783.1"/>
    </source>
</evidence>
<evidence type="ECO:0000259" key="7">
    <source>
        <dbReference type="Pfam" id="PF17827"/>
    </source>
</evidence>
<dbReference type="EMBL" id="LT629695">
    <property type="protein sequence ID" value="SDH24783.1"/>
    <property type="molecule type" value="Genomic_DNA"/>
</dbReference>
<evidence type="ECO:0000256" key="1">
    <source>
        <dbReference type="ARBA" id="ARBA00022603"/>
    </source>
</evidence>
<dbReference type="InterPro" id="IPR007848">
    <property type="entry name" value="Small_mtfrase_dom"/>
</dbReference>
<proteinExistence type="inferred from homology"/>
<dbReference type="CDD" id="cd02440">
    <property type="entry name" value="AdoMet_MTases"/>
    <property type="match status" value="1"/>
</dbReference>
<feature type="domain" description="Release factor glutamine methyltransferase N-terminal" evidence="7">
    <location>
        <begin position="19"/>
        <end position="84"/>
    </location>
</feature>
<comment type="caution">
    <text evidence="5">Lacks conserved residue(s) required for the propagation of feature annotation.</text>
</comment>
<dbReference type="SUPFAM" id="SSF53335">
    <property type="entry name" value="S-adenosyl-L-methionine-dependent methyltransferases"/>
    <property type="match status" value="1"/>
</dbReference>
<dbReference type="EC" id="2.1.1.297" evidence="5"/>
<dbReference type="Gene3D" id="1.10.8.10">
    <property type="entry name" value="DNA helicase RuvA subunit, C-terminal domain"/>
    <property type="match status" value="1"/>
</dbReference>
<dbReference type="InterPro" id="IPR002052">
    <property type="entry name" value="DNA_methylase_N6_adenine_CS"/>
</dbReference>
<feature type="domain" description="Methyltransferase small" evidence="6">
    <location>
        <begin position="120"/>
        <end position="204"/>
    </location>
</feature>
<dbReference type="Pfam" id="PF05175">
    <property type="entry name" value="MTS"/>
    <property type="match status" value="1"/>
</dbReference>
<evidence type="ECO:0000256" key="2">
    <source>
        <dbReference type="ARBA" id="ARBA00022679"/>
    </source>
</evidence>
<keyword evidence="3 5" id="KW-0949">S-adenosyl-L-methionine</keyword>